<dbReference type="AlphaFoldDB" id="A0A517L3V4"/>
<evidence type="ECO:0000313" key="2">
    <source>
        <dbReference type="EMBL" id="QDS70316.1"/>
    </source>
</evidence>
<accession>A0A517L3V4</accession>
<dbReference type="Pfam" id="PF01636">
    <property type="entry name" value="APH"/>
    <property type="match status" value="1"/>
</dbReference>
<dbReference type="PANTHER" id="PTHR21310">
    <property type="entry name" value="AMINOGLYCOSIDE PHOSPHOTRANSFERASE-RELATED-RELATED"/>
    <property type="match status" value="1"/>
</dbReference>
<dbReference type="InterPro" id="IPR002575">
    <property type="entry name" value="Aminoglycoside_PTrfase"/>
</dbReference>
<dbReference type="InterPro" id="IPR011009">
    <property type="entry name" value="Kinase-like_dom_sf"/>
</dbReference>
<sequence length="296" mass="33685">MTSSIELPYYRDASLLPSLLPTTAEIENAGTTMPSIRDPRYGGRIVIVKGHYVAKYGSHHIAENEGHALLFIEKNLSIPAPRLHAMYYEAGKLYMVMDLMPGRNLELHWPDLSNDEKISIAGDLRQICDQMRGLPSPGFFGSVNGGPLLHRFFLTMHKDPRITGPFKTEQEFGSALALRSQENWACNNRRGWISEFFARHLPAALKDHRSTFTHSDLHRQNILVDKVATSDGVGRFVVSGIVDWESAGWYPSYWEYAASLIDFQWGDDWPEKYELAVDPWPLEAAMLKMVRQDLDY</sequence>
<evidence type="ECO:0000259" key="1">
    <source>
        <dbReference type="Pfam" id="PF01636"/>
    </source>
</evidence>
<organism evidence="2 3">
    <name type="scientific">Venturia effusa</name>
    <dbReference type="NCBI Taxonomy" id="50376"/>
    <lineage>
        <taxon>Eukaryota</taxon>
        <taxon>Fungi</taxon>
        <taxon>Dikarya</taxon>
        <taxon>Ascomycota</taxon>
        <taxon>Pezizomycotina</taxon>
        <taxon>Dothideomycetes</taxon>
        <taxon>Pleosporomycetidae</taxon>
        <taxon>Venturiales</taxon>
        <taxon>Venturiaceae</taxon>
        <taxon>Venturia</taxon>
    </lineage>
</organism>
<dbReference type="PANTHER" id="PTHR21310:SF48">
    <property type="entry name" value="AMINOGLYCOSIDE PHOSPHOTRANSFERASE DOMAIN-CONTAINING PROTEIN"/>
    <property type="match status" value="1"/>
</dbReference>
<gene>
    <name evidence="2" type="ORF">FKW77_008407</name>
</gene>
<name>A0A517L3V4_9PEZI</name>
<dbReference type="EMBL" id="CP042188">
    <property type="protein sequence ID" value="QDS70316.1"/>
    <property type="molecule type" value="Genomic_DNA"/>
</dbReference>
<reference evidence="2 3" key="1">
    <citation type="submission" date="2019-07" db="EMBL/GenBank/DDBJ databases">
        <title>Finished genome of Venturia effusa.</title>
        <authorList>
            <person name="Young C.A."/>
            <person name="Cox M.P."/>
            <person name="Ganley A.R.D."/>
            <person name="David W.J."/>
        </authorList>
    </citation>
    <scope>NUCLEOTIDE SEQUENCE [LARGE SCALE GENOMIC DNA]</scope>
    <source>
        <strain evidence="3">albino</strain>
    </source>
</reference>
<dbReference type="CDD" id="cd05120">
    <property type="entry name" value="APH_ChoK_like"/>
    <property type="match status" value="1"/>
</dbReference>
<dbReference type="STRING" id="50376.A0A517L3V4"/>
<protein>
    <recommendedName>
        <fullName evidence="1">Aminoglycoside phosphotransferase domain-containing protein</fullName>
    </recommendedName>
</protein>
<keyword evidence="3" id="KW-1185">Reference proteome</keyword>
<dbReference type="Gene3D" id="3.90.1200.10">
    <property type="match status" value="1"/>
</dbReference>
<feature type="domain" description="Aminoglycoside phosphotransferase" evidence="1">
    <location>
        <begin position="62"/>
        <end position="273"/>
    </location>
</feature>
<proteinExistence type="predicted"/>
<dbReference type="OrthoDB" id="4177236at2759"/>
<dbReference type="InterPro" id="IPR051678">
    <property type="entry name" value="AGP_Transferase"/>
</dbReference>
<evidence type="ECO:0000313" key="3">
    <source>
        <dbReference type="Proteomes" id="UP000316270"/>
    </source>
</evidence>
<dbReference type="SUPFAM" id="SSF56112">
    <property type="entry name" value="Protein kinase-like (PK-like)"/>
    <property type="match status" value="1"/>
</dbReference>
<dbReference type="Proteomes" id="UP000316270">
    <property type="component" value="Chromosome 4"/>
</dbReference>